<dbReference type="Pfam" id="PF09816">
    <property type="entry name" value="EAF"/>
    <property type="match status" value="1"/>
</dbReference>
<evidence type="ECO:0000256" key="2">
    <source>
        <dbReference type="ARBA" id="ARBA00007798"/>
    </source>
</evidence>
<evidence type="ECO:0000256" key="1">
    <source>
        <dbReference type="ARBA" id="ARBA00004123"/>
    </source>
</evidence>
<dbReference type="PANTHER" id="PTHR15970:SF2">
    <property type="entry name" value="ELL-ASSOCIATED FACTOR EAF"/>
    <property type="match status" value="1"/>
</dbReference>
<comment type="similarity">
    <text evidence="2">Belongs to the EAF family.</text>
</comment>
<keyword evidence="6" id="KW-0804">Transcription</keyword>
<feature type="compositionally biased region" description="Basic and acidic residues" evidence="8">
    <location>
        <begin position="248"/>
        <end position="262"/>
    </location>
</feature>
<dbReference type="AlphaFoldDB" id="A0A0D0VX30"/>
<dbReference type="PANTHER" id="PTHR15970">
    <property type="entry name" value="ELL-ASSOCIATED FACTOR EAF"/>
    <property type="match status" value="1"/>
</dbReference>
<sequence>MSVKTAPGVPRGTYNLDLSGLNHPEDELIAMRYAFKPASVTHTNSGIYYPSQGSSSSQPVQVVFDIKNGSQVFDVREETTKGRECVMIFNEENNAFELYPLSTTLHLTLNRNASHTYAASTSSTSSSSSVPLAVKLHTAQEEPPEISNPSADERDEEGIPRPTKRVKTAIAEKRERDKGTSRSQEGVSKLKGNQGVDKGGKSLPRNKPLESAPIPVIGSARTRSATTNIKNKSGKGKSTGAKGKTKGKKAETTIHRKVKSAEYIEDSDEEIGASEEVQLPPSSARKPRPRGKEIREQEEEEEEEEEEEDAMDEFANLLGQSLAEGGDYNDADAEGEDEFEEVLTKQLQQQYAQNDAGLGYDDEDDEESESEDEDDDLGGARLVVRQSGVMDDGSEWI</sequence>
<evidence type="ECO:0000256" key="4">
    <source>
        <dbReference type="ARBA" id="ARBA00023015"/>
    </source>
</evidence>
<evidence type="ECO:0000256" key="5">
    <source>
        <dbReference type="ARBA" id="ARBA00023159"/>
    </source>
</evidence>
<feature type="compositionally biased region" description="Acidic residues" evidence="8">
    <location>
        <begin position="327"/>
        <end position="341"/>
    </location>
</feature>
<evidence type="ECO:0000256" key="8">
    <source>
        <dbReference type="SAM" id="MobiDB-lite"/>
    </source>
</evidence>
<name>A0A0D0VX30_CRYGA</name>
<dbReference type="InterPro" id="IPR019194">
    <property type="entry name" value="Tscrpt_elong_fac_Eaf_N"/>
</dbReference>
<gene>
    <name evidence="10" type="ORF">I312_01044</name>
</gene>
<organism evidence="10">
    <name type="scientific">Cryptococcus bacillisporus CA1280</name>
    <dbReference type="NCBI Taxonomy" id="1296109"/>
    <lineage>
        <taxon>Eukaryota</taxon>
        <taxon>Fungi</taxon>
        <taxon>Dikarya</taxon>
        <taxon>Basidiomycota</taxon>
        <taxon>Agaricomycotina</taxon>
        <taxon>Tremellomycetes</taxon>
        <taxon>Tremellales</taxon>
        <taxon>Cryptococcaceae</taxon>
        <taxon>Cryptococcus</taxon>
        <taxon>Cryptococcus gattii species complex</taxon>
    </lineage>
</organism>
<protein>
    <recommendedName>
        <fullName evidence="9">Transcription elongation factor Eaf N-terminal domain-containing protein</fullName>
    </recommendedName>
</protein>
<proteinExistence type="inferred from homology"/>
<dbReference type="HOGENOM" id="CLU_700234_0_0_1"/>
<feature type="compositionally biased region" description="Acidic residues" evidence="8">
    <location>
        <begin position="360"/>
        <end position="377"/>
    </location>
</feature>
<accession>A0A0D0VX30</accession>
<feature type="domain" description="Transcription elongation factor Eaf N-terminal" evidence="9">
    <location>
        <begin position="22"/>
        <end position="112"/>
    </location>
</feature>
<evidence type="ECO:0000256" key="6">
    <source>
        <dbReference type="ARBA" id="ARBA00023163"/>
    </source>
</evidence>
<feature type="compositionally biased region" description="Low complexity" evidence="8">
    <location>
        <begin position="226"/>
        <end position="242"/>
    </location>
</feature>
<dbReference type="GO" id="GO:0006368">
    <property type="term" value="P:transcription elongation by RNA polymerase II"/>
    <property type="evidence" value="ECO:0007669"/>
    <property type="project" value="InterPro"/>
</dbReference>
<keyword evidence="3" id="KW-0597">Phosphoprotein</keyword>
<feature type="region of interest" description="Disordered" evidence="8">
    <location>
        <begin position="138"/>
        <end position="397"/>
    </location>
</feature>
<comment type="subcellular location">
    <subcellularLocation>
        <location evidence="1">Nucleus</location>
    </subcellularLocation>
</comment>
<feature type="compositionally biased region" description="Acidic residues" evidence="8">
    <location>
        <begin position="263"/>
        <end position="273"/>
    </location>
</feature>
<dbReference type="OrthoDB" id="125903at2759"/>
<evidence type="ECO:0000313" key="10">
    <source>
        <dbReference type="EMBL" id="KIR49950.1"/>
    </source>
</evidence>
<keyword evidence="5" id="KW-0010">Activator</keyword>
<feature type="compositionally biased region" description="Basic and acidic residues" evidence="8">
    <location>
        <begin position="170"/>
        <end position="180"/>
    </location>
</feature>
<dbReference type="GO" id="GO:0032783">
    <property type="term" value="C:super elongation complex"/>
    <property type="evidence" value="ECO:0007669"/>
    <property type="project" value="InterPro"/>
</dbReference>
<reference evidence="10" key="1">
    <citation type="submission" date="2015-01" db="EMBL/GenBank/DDBJ databases">
        <title>The Genome Sequence of Cryptococcus gattii CA1280.</title>
        <authorList>
            <consortium name="The Broad Institute Genomics Platform"/>
            <person name="Cuomo C."/>
            <person name="Litvintseva A."/>
            <person name="Chen Y."/>
            <person name="Heitman J."/>
            <person name="Sun S."/>
            <person name="Springer D."/>
            <person name="Dromer F."/>
            <person name="Young S."/>
            <person name="Zeng Q."/>
            <person name="Gargeya S."/>
            <person name="Abouelleil A."/>
            <person name="Alvarado L."/>
            <person name="Chapman S.B."/>
            <person name="Gainer-Dewar J."/>
            <person name="Goldberg J."/>
            <person name="Griggs A."/>
            <person name="Gujja S."/>
            <person name="Hansen M."/>
            <person name="Howarth C."/>
            <person name="Imamovic A."/>
            <person name="Larimer J."/>
            <person name="Murphy C."/>
            <person name="Naylor J."/>
            <person name="Pearson M."/>
            <person name="Priest M."/>
            <person name="Roberts A."/>
            <person name="Saif S."/>
            <person name="Shea T."/>
            <person name="Sykes S."/>
            <person name="Wortman J."/>
            <person name="Nusbaum C."/>
            <person name="Birren B."/>
        </authorList>
    </citation>
    <scope>NUCLEOTIDE SEQUENCE [LARGE SCALE GENOMIC DNA]</scope>
    <source>
        <strain evidence="10">CA1280</strain>
    </source>
</reference>
<feature type="compositionally biased region" description="Acidic residues" evidence="8">
    <location>
        <begin position="296"/>
        <end position="312"/>
    </location>
</feature>
<evidence type="ECO:0000256" key="3">
    <source>
        <dbReference type="ARBA" id="ARBA00022553"/>
    </source>
</evidence>
<evidence type="ECO:0000259" key="9">
    <source>
        <dbReference type="Pfam" id="PF09816"/>
    </source>
</evidence>
<dbReference type="InterPro" id="IPR027093">
    <property type="entry name" value="EAF_fam"/>
</dbReference>
<evidence type="ECO:0000256" key="7">
    <source>
        <dbReference type="ARBA" id="ARBA00023242"/>
    </source>
</evidence>
<dbReference type="EMBL" id="KN847974">
    <property type="protein sequence ID" value="KIR49950.1"/>
    <property type="molecule type" value="Genomic_DNA"/>
</dbReference>
<keyword evidence="7" id="KW-0539">Nucleus</keyword>
<keyword evidence="4" id="KW-0805">Transcription regulation</keyword>
<dbReference type="GO" id="GO:0003711">
    <property type="term" value="F:transcription elongation factor activity"/>
    <property type="evidence" value="ECO:0007669"/>
    <property type="project" value="TreeGrafter"/>
</dbReference>